<dbReference type="CDD" id="cd00303">
    <property type="entry name" value="retropepsin_like"/>
    <property type="match status" value="1"/>
</dbReference>
<dbReference type="Proteomes" id="UP000087171">
    <property type="component" value="Chromosome Ca2"/>
</dbReference>
<dbReference type="Gene3D" id="2.40.70.10">
    <property type="entry name" value="Acid Proteases"/>
    <property type="match status" value="1"/>
</dbReference>
<keyword evidence="1" id="KW-1185">Reference proteome</keyword>
<dbReference type="PANTHER" id="PTHR32108">
    <property type="entry name" value="DNA-DIRECTED RNA POLYMERASE SUBUNIT ALPHA"/>
    <property type="match status" value="1"/>
</dbReference>
<dbReference type="GeneID" id="101504558"/>
<dbReference type="InterPro" id="IPR021109">
    <property type="entry name" value="Peptidase_aspartic_dom_sf"/>
</dbReference>
<evidence type="ECO:0000313" key="1">
    <source>
        <dbReference type="Proteomes" id="UP000087171"/>
    </source>
</evidence>
<dbReference type="AlphaFoldDB" id="A0A3Q7Y8F8"/>
<dbReference type="RefSeq" id="XP_027187892.1">
    <property type="nucleotide sequence ID" value="XM_027332091.1"/>
</dbReference>
<dbReference type="OrthoDB" id="2919534at2759"/>
<sequence>MRANVNQLKEKVDRILEAIQALARKENTDGDPPIVNEEHQTTPFHPPGFTPTNQKFRTAAMQFPIYGLSPGYTPSVVINPIENNQKTTQLQLLPHLLQYSMVVLRPMKPLEPPFPKWYNPNARCEYHGGAVGNSVEYCQALKTKVQELINSKWLTFKEDGPNVGNNPLPGHGDAVVNLIEEEINQYTKDDYVSTIEPCMENDRSFPRPLKILYRKENPKPTHSGKNAIIVQAPTFFPYENNKAVPWSYEVTSHLFNHQSGDSSKYQGTDVTNISGIGGMTRSGRVYTPEQLREKEGHGEKGKGVVYHAIKGPEICKKTVPTEEANEFLKFIKQNEYKAHVTHDITVDQFDGVVGNIIASSSLSFSDVELPAEGMEHNKTLHISPSTMVVKMFDGSRRQVVGEIDLPIQIEPHNFGITFQVMDIKSAYSCLLGRPWIHAAGAVTSTLHQKLKFIVNNNLVIISGEEDMIVSHLSSTGYIEEAEEAIETSFQALEIVNVVFMDEEFRLKEPKLSTTSLKSTKSMLEGGAFVKFGKLIEIPEKKDKYGLRYIPTKADQENVVKEK</sequence>
<organism evidence="1 2">
    <name type="scientific">Cicer arietinum</name>
    <name type="common">Chickpea</name>
    <name type="synonym">Garbanzo</name>
    <dbReference type="NCBI Taxonomy" id="3827"/>
    <lineage>
        <taxon>Eukaryota</taxon>
        <taxon>Viridiplantae</taxon>
        <taxon>Streptophyta</taxon>
        <taxon>Embryophyta</taxon>
        <taxon>Tracheophyta</taxon>
        <taxon>Spermatophyta</taxon>
        <taxon>Magnoliopsida</taxon>
        <taxon>eudicotyledons</taxon>
        <taxon>Gunneridae</taxon>
        <taxon>Pentapetalae</taxon>
        <taxon>rosids</taxon>
        <taxon>fabids</taxon>
        <taxon>Fabales</taxon>
        <taxon>Fabaceae</taxon>
        <taxon>Papilionoideae</taxon>
        <taxon>50 kb inversion clade</taxon>
        <taxon>NPAAA clade</taxon>
        <taxon>Hologalegina</taxon>
        <taxon>IRL clade</taxon>
        <taxon>Cicereae</taxon>
        <taxon>Cicer</taxon>
    </lineage>
</organism>
<gene>
    <name evidence="2" type="primary">LOC101504558</name>
</gene>
<evidence type="ECO:0000313" key="2">
    <source>
        <dbReference type="RefSeq" id="XP_027187892.1"/>
    </source>
</evidence>
<name>A0A3Q7Y8F8_CICAR</name>
<dbReference type="KEGG" id="cam:101504558"/>
<protein>
    <submittedName>
        <fullName evidence="2">Uncharacterized protein LOC101504558</fullName>
    </submittedName>
</protein>
<reference evidence="1" key="1">
    <citation type="journal article" date="2013" name="Nat. Biotechnol.">
        <title>Draft genome sequence of chickpea (Cicer arietinum) provides a resource for trait improvement.</title>
        <authorList>
            <person name="Varshney R.K."/>
            <person name="Song C."/>
            <person name="Saxena R.K."/>
            <person name="Azam S."/>
            <person name="Yu S."/>
            <person name="Sharpe A.G."/>
            <person name="Cannon S."/>
            <person name="Baek J."/>
            <person name="Rosen B.D."/>
            <person name="Tar'an B."/>
            <person name="Millan T."/>
            <person name="Zhang X."/>
            <person name="Ramsay L.D."/>
            <person name="Iwata A."/>
            <person name="Wang Y."/>
            <person name="Nelson W."/>
            <person name="Farmer A.D."/>
            <person name="Gaur P.M."/>
            <person name="Soderlund C."/>
            <person name="Penmetsa R.V."/>
            <person name="Xu C."/>
            <person name="Bharti A.K."/>
            <person name="He W."/>
            <person name="Winter P."/>
            <person name="Zhao S."/>
            <person name="Hane J.K."/>
            <person name="Carrasquilla-Garcia N."/>
            <person name="Condie J.A."/>
            <person name="Upadhyaya H.D."/>
            <person name="Luo M.C."/>
            <person name="Thudi M."/>
            <person name="Gowda C.L."/>
            <person name="Singh N.P."/>
            <person name="Lichtenzveig J."/>
            <person name="Gali K.K."/>
            <person name="Rubio J."/>
            <person name="Nadarajan N."/>
            <person name="Dolezel J."/>
            <person name="Bansal K.C."/>
            <person name="Xu X."/>
            <person name="Edwards D."/>
            <person name="Zhang G."/>
            <person name="Kahl G."/>
            <person name="Gil J."/>
            <person name="Singh K.B."/>
            <person name="Datta S.K."/>
            <person name="Jackson S.A."/>
            <person name="Wang J."/>
            <person name="Cook D.R."/>
        </authorList>
    </citation>
    <scope>NUCLEOTIDE SEQUENCE [LARGE SCALE GENOMIC DNA]</scope>
    <source>
        <strain evidence="1">cv. CDC Frontier</strain>
    </source>
</reference>
<accession>A0A3Q7Y8F8</accession>
<reference evidence="2" key="2">
    <citation type="submission" date="2025-08" db="UniProtKB">
        <authorList>
            <consortium name="RefSeq"/>
        </authorList>
    </citation>
    <scope>IDENTIFICATION</scope>
    <source>
        <tissue evidence="2">Etiolated seedlings</tissue>
    </source>
</reference>
<proteinExistence type="predicted"/>
<dbReference type="PANTHER" id="PTHR32108:SF9">
    <property type="entry name" value="REVERSE TRANSCRIPTASE RNASE H-LIKE DOMAIN-CONTAINING PROTEIN"/>
    <property type="match status" value="1"/>
</dbReference>